<proteinExistence type="predicted"/>
<dbReference type="GO" id="GO:0004180">
    <property type="term" value="F:carboxypeptidase activity"/>
    <property type="evidence" value="ECO:0007669"/>
    <property type="project" value="UniProtKB-KW"/>
</dbReference>
<name>A0A1H4SRC4_9BACT</name>
<dbReference type="InterPro" id="IPR008969">
    <property type="entry name" value="CarboxyPept-like_regulatory"/>
</dbReference>
<protein>
    <submittedName>
        <fullName evidence="1">Carboxypeptidase regulatory-like domain-containing protein</fullName>
    </submittedName>
</protein>
<accession>A0A1H4SRC4</accession>
<gene>
    <name evidence="1" type="ORF">SAMN05443244_3530</name>
</gene>
<dbReference type="Proteomes" id="UP000182409">
    <property type="component" value="Unassembled WGS sequence"/>
</dbReference>
<evidence type="ECO:0000313" key="1">
    <source>
        <dbReference type="EMBL" id="SEC46686.1"/>
    </source>
</evidence>
<dbReference type="EMBL" id="FNSD01000001">
    <property type="protein sequence ID" value="SEC46686.1"/>
    <property type="molecule type" value="Genomic_DNA"/>
</dbReference>
<keyword evidence="1" id="KW-0121">Carboxypeptidase</keyword>
<dbReference type="SUPFAM" id="SSF49464">
    <property type="entry name" value="Carboxypeptidase regulatory domain-like"/>
    <property type="match status" value="1"/>
</dbReference>
<keyword evidence="1" id="KW-0378">Hydrolase</keyword>
<dbReference type="Gene3D" id="2.60.40.1120">
    <property type="entry name" value="Carboxypeptidase-like, regulatory domain"/>
    <property type="match status" value="1"/>
</dbReference>
<evidence type="ECO:0000313" key="2">
    <source>
        <dbReference type="Proteomes" id="UP000182409"/>
    </source>
</evidence>
<dbReference type="Pfam" id="PF13620">
    <property type="entry name" value="CarboxypepD_reg"/>
    <property type="match status" value="1"/>
</dbReference>
<sequence>MTETRIQQVFMSKSFRNFDRSRLPHLYARGAVLMLAAVPALSMHAQQWNTVGPVRPLMAAADPGQQNVTYCSLNGRVTSPEGDPLPGAKVQLSAPLLPAREAETDADGNFFIGELPPGMFTVSVSRDGFSPISGSVKLAPEANTATATFTLHPAASDSVSVTASAKDIAQAQVRMAEQQRLAGILPNFFVSYMYRAVPLTSGQKFRLAFKNASDPGNLLLVGVVAGVQQADNAFPGYGQGAKGYGRRYGADLGNLVSGTFLGGAIYPSIFHQDPRYFYRGTGTVRKRFLYAVTRTVVTRGDNGRHQFNYSTVLGDMSAGALSNLYYAPEDRQGAKVTLVNGLLGIAGDAMNNVFQEFVLKKLTTNSKRNTLKN</sequence>
<organism evidence="1 2">
    <name type="scientific">Terriglobus roseus</name>
    <dbReference type="NCBI Taxonomy" id="392734"/>
    <lineage>
        <taxon>Bacteria</taxon>
        <taxon>Pseudomonadati</taxon>
        <taxon>Acidobacteriota</taxon>
        <taxon>Terriglobia</taxon>
        <taxon>Terriglobales</taxon>
        <taxon>Acidobacteriaceae</taxon>
        <taxon>Terriglobus</taxon>
    </lineage>
</organism>
<reference evidence="1 2" key="1">
    <citation type="submission" date="2016-10" db="EMBL/GenBank/DDBJ databases">
        <authorList>
            <person name="de Groot N.N."/>
        </authorList>
    </citation>
    <scope>NUCLEOTIDE SEQUENCE [LARGE SCALE GENOMIC DNA]</scope>
    <source>
        <strain evidence="1 2">AB35.6</strain>
    </source>
</reference>
<dbReference type="AlphaFoldDB" id="A0A1H4SRC4"/>
<keyword evidence="1" id="KW-0645">Protease</keyword>